<keyword evidence="6" id="KW-0812">Transmembrane</keyword>
<evidence type="ECO:0000259" key="8">
    <source>
        <dbReference type="Pfam" id="PF04234"/>
    </source>
</evidence>
<organism evidence="9 10">
    <name type="scientific">Nocardioides aurantiacus</name>
    <dbReference type="NCBI Taxonomy" id="86796"/>
    <lineage>
        <taxon>Bacteria</taxon>
        <taxon>Bacillati</taxon>
        <taxon>Actinomycetota</taxon>
        <taxon>Actinomycetes</taxon>
        <taxon>Propionibacteriales</taxon>
        <taxon>Nocardioidaceae</taxon>
        <taxon>Nocardioides</taxon>
    </lineage>
</organism>
<protein>
    <recommendedName>
        <fullName evidence="8">CopC domain-containing protein</fullName>
    </recommendedName>
</protein>
<evidence type="ECO:0000256" key="4">
    <source>
        <dbReference type="ARBA" id="ARBA00023008"/>
    </source>
</evidence>
<feature type="transmembrane region" description="Helical" evidence="6">
    <location>
        <begin position="178"/>
        <end position="200"/>
    </location>
</feature>
<dbReference type="InterPro" id="IPR032694">
    <property type="entry name" value="CopC/D"/>
</dbReference>
<sequence length="209" mass="21699">MQRPTHGRHMRTAFSLVTLVTAYLMLSVAPATAHAGLTSSDPRAGQRLTSAPEQVRLEFNEPIDPEFANVRIAVNGTFSSASVEVAAGVVTATPPERAVQRGTDARWTVAYRVVSEDGHPVVGTVKFVVAAAGDAVPSSAADNGSATSSPTDVASSRTSPTDEPAADDGGDGPPIGQIIIDVFLVVLALSALIGTTLWVARGRKRDQGQ</sequence>
<dbReference type="Proteomes" id="UP000281738">
    <property type="component" value="Unassembled WGS sequence"/>
</dbReference>
<dbReference type="GO" id="GO:0042597">
    <property type="term" value="C:periplasmic space"/>
    <property type="evidence" value="ECO:0007669"/>
    <property type="project" value="InterPro"/>
</dbReference>
<evidence type="ECO:0000256" key="3">
    <source>
        <dbReference type="ARBA" id="ARBA00022729"/>
    </source>
</evidence>
<dbReference type="Pfam" id="PF04234">
    <property type="entry name" value="CopC"/>
    <property type="match status" value="1"/>
</dbReference>
<dbReference type="Gene3D" id="2.60.40.1220">
    <property type="match status" value="1"/>
</dbReference>
<evidence type="ECO:0000256" key="1">
    <source>
        <dbReference type="ARBA" id="ARBA00004196"/>
    </source>
</evidence>
<evidence type="ECO:0000256" key="7">
    <source>
        <dbReference type="SAM" id="SignalP"/>
    </source>
</evidence>
<dbReference type="AlphaFoldDB" id="A0A3N2CWC2"/>
<dbReference type="InterPro" id="IPR014755">
    <property type="entry name" value="Cu-Rt/internalin_Ig-like"/>
</dbReference>
<dbReference type="InterPro" id="IPR007348">
    <property type="entry name" value="CopC_dom"/>
</dbReference>
<evidence type="ECO:0000313" key="9">
    <source>
        <dbReference type="EMBL" id="ROR91831.1"/>
    </source>
</evidence>
<dbReference type="EMBL" id="RKHO01000001">
    <property type="protein sequence ID" value="ROR91831.1"/>
    <property type="molecule type" value="Genomic_DNA"/>
</dbReference>
<dbReference type="GO" id="GO:0005886">
    <property type="term" value="C:plasma membrane"/>
    <property type="evidence" value="ECO:0007669"/>
    <property type="project" value="TreeGrafter"/>
</dbReference>
<keyword evidence="6" id="KW-1133">Transmembrane helix</keyword>
<evidence type="ECO:0000313" key="10">
    <source>
        <dbReference type="Proteomes" id="UP000281738"/>
    </source>
</evidence>
<dbReference type="GO" id="GO:0030313">
    <property type="term" value="C:cell envelope"/>
    <property type="evidence" value="ECO:0007669"/>
    <property type="project" value="UniProtKB-SubCell"/>
</dbReference>
<dbReference type="InterPro" id="IPR014756">
    <property type="entry name" value="Ig_E-set"/>
</dbReference>
<keyword evidence="2" id="KW-0479">Metal-binding</keyword>
<keyword evidence="6" id="KW-0472">Membrane</keyword>
<accession>A0A3N2CWC2</accession>
<keyword evidence="10" id="KW-1185">Reference proteome</keyword>
<dbReference type="GO" id="GO:0005507">
    <property type="term" value="F:copper ion binding"/>
    <property type="evidence" value="ECO:0007669"/>
    <property type="project" value="InterPro"/>
</dbReference>
<dbReference type="GO" id="GO:0046688">
    <property type="term" value="P:response to copper ion"/>
    <property type="evidence" value="ECO:0007669"/>
    <property type="project" value="InterPro"/>
</dbReference>
<evidence type="ECO:0000256" key="6">
    <source>
        <dbReference type="SAM" id="Phobius"/>
    </source>
</evidence>
<evidence type="ECO:0000256" key="5">
    <source>
        <dbReference type="SAM" id="MobiDB-lite"/>
    </source>
</evidence>
<comment type="subcellular location">
    <subcellularLocation>
        <location evidence="1">Cell envelope</location>
    </subcellularLocation>
</comment>
<keyword evidence="4" id="KW-0186">Copper</keyword>
<comment type="caution">
    <text evidence="9">The sequence shown here is derived from an EMBL/GenBank/DDBJ whole genome shotgun (WGS) entry which is preliminary data.</text>
</comment>
<gene>
    <name evidence="9" type="ORF">EDD33_2708</name>
</gene>
<feature type="signal peptide" evidence="7">
    <location>
        <begin position="1"/>
        <end position="35"/>
    </location>
</feature>
<feature type="compositionally biased region" description="Polar residues" evidence="5">
    <location>
        <begin position="144"/>
        <end position="161"/>
    </location>
</feature>
<name>A0A3N2CWC2_9ACTN</name>
<dbReference type="OrthoDB" id="5242236at2"/>
<evidence type="ECO:0000256" key="2">
    <source>
        <dbReference type="ARBA" id="ARBA00022723"/>
    </source>
</evidence>
<reference evidence="9 10" key="1">
    <citation type="submission" date="2018-11" db="EMBL/GenBank/DDBJ databases">
        <title>Sequencing the genomes of 1000 actinobacteria strains.</title>
        <authorList>
            <person name="Klenk H.-P."/>
        </authorList>
    </citation>
    <scope>NUCLEOTIDE SEQUENCE [LARGE SCALE GENOMIC DNA]</scope>
    <source>
        <strain evidence="9 10">DSM 12652</strain>
    </source>
</reference>
<feature type="chain" id="PRO_5038797789" description="CopC domain-containing protein" evidence="7">
    <location>
        <begin position="36"/>
        <end position="209"/>
    </location>
</feature>
<feature type="domain" description="CopC" evidence="8">
    <location>
        <begin position="34"/>
        <end position="129"/>
    </location>
</feature>
<keyword evidence="3 7" id="KW-0732">Signal</keyword>
<dbReference type="PANTHER" id="PTHR34820">
    <property type="entry name" value="INNER MEMBRANE PROTEIN YEBZ"/>
    <property type="match status" value="1"/>
</dbReference>
<dbReference type="GO" id="GO:0006825">
    <property type="term" value="P:copper ion transport"/>
    <property type="evidence" value="ECO:0007669"/>
    <property type="project" value="InterPro"/>
</dbReference>
<dbReference type="SUPFAM" id="SSF81296">
    <property type="entry name" value="E set domains"/>
    <property type="match status" value="1"/>
</dbReference>
<proteinExistence type="predicted"/>
<dbReference type="PANTHER" id="PTHR34820:SF4">
    <property type="entry name" value="INNER MEMBRANE PROTEIN YEBZ"/>
    <property type="match status" value="1"/>
</dbReference>
<feature type="region of interest" description="Disordered" evidence="5">
    <location>
        <begin position="137"/>
        <end position="172"/>
    </location>
</feature>